<dbReference type="Gene3D" id="2.40.50.140">
    <property type="entry name" value="Nucleic acid-binding proteins"/>
    <property type="match status" value="1"/>
</dbReference>
<dbReference type="Proteomes" id="UP000320333">
    <property type="component" value="Unassembled WGS sequence"/>
</dbReference>
<dbReference type="EMBL" id="QEAP01000215">
    <property type="protein sequence ID" value="TPX72598.1"/>
    <property type="molecule type" value="Genomic_DNA"/>
</dbReference>
<name>A0A507FBF5_9FUNG</name>
<dbReference type="GO" id="GO:1990234">
    <property type="term" value="C:transferase complex"/>
    <property type="evidence" value="ECO:0007669"/>
    <property type="project" value="UniProtKB-ARBA"/>
</dbReference>
<feature type="repeat" description="WD" evidence="3">
    <location>
        <begin position="232"/>
        <end position="271"/>
    </location>
</feature>
<reference evidence="4 5" key="1">
    <citation type="journal article" date="2019" name="Sci. Rep.">
        <title>Comparative genomics of chytrid fungi reveal insights into the obligate biotrophic and pathogenic lifestyle of Synchytrium endobioticum.</title>
        <authorList>
            <person name="van de Vossenberg B.T.L.H."/>
            <person name="Warris S."/>
            <person name="Nguyen H.D.T."/>
            <person name="van Gent-Pelzer M.P.E."/>
            <person name="Joly D.L."/>
            <person name="van de Geest H.C."/>
            <person name="Bonants P.J.M."/>
            <person name="Smith D.S."/>
            <person name="Levesque C.A."/>
            <person name="van der Lee T.A.J."/>
        </authorList>
    </citation>
    <scope>NUCLEOTIDE SEQUENCE [LARGE SCALE GENOMIC DNA]</scope>
    <source>
        <strain evidence="4 5">CBS 675.73</strain>
    </source>
</reference>
<feature type="repeat" description="WD" evidence="3">
    <location>
        <begin position="329"/>
        <end position="368"/>
    </location>
</feature>
<evidence type="ECO:0000256" key="3">
    <source>
        <dbReference type="PROSITE-ProRule" id="PRU00221"/>
    </source>
</evidence>
<dbReference type="PROSITE" id="PS00678">
    <property type="entry name" value="WD_REPEATS_1"/>
    <property type="match status" value="3"/>
</dbReference>
<dbReference type="InterPro" id="IPR015943">
    <property type="entry name" value="WD40/YVTN_repeat-like_dom_sf"/>
</dbReference>
<dbReference type="SMART" id="SM00658">
    <property type="entry name" value="RPOL8c"/>
    <property type="match status" value="1"/>
</dbReference>
<dbReference type="GO" id="GO:0006351">
    <property type="term" value="P:DNA-templated transcription"/>
    <property type="evidence" value="ECO:0007669"/>
    <property type="project" value="InterPro"/>
</dbReference>
<dbReference type="PROSITE" id="PS50294">
    <property type="entry name" value="WD_REPEATS_REGION"/>
    <property type="match status" value="5"/>
</dbReference>
<evidence type="ECO:0000256" key="2">
    <source>
        <dbReference type="ARBA" id="ARBA00022737"/>
    </source>
</evidence>
<dbReference type="InterPro" id="IPR036322">
    <property type="entry name" value="WD40_repeat_dom_sf"/>
</dbReference>
<dbReference type="Pfam" id="PF03870">
    <property type="entry name" value="RNA_pol_Rpb8"/>
    <property type="match status" value="1"/>
</dbReference>
<dbReference type="Gene3D" id="1.20.1280.50">
    <property type="match status" value="1"/>
</dbReference>
<keyword evidence="1 3" id="KW-0853">WD repeat</keyword>
<dbReference type="PANTHER" id="PTHR22847:SF637">
    <property type="entry name" value="WD REPEAT DOMAIN 5B"/>
    <property type="match status" value="1"/>
</dbReference>
<dbReference type="SMART" id="SM00320">
    <property type="entry name" value="WD40"/>
    <property type="match status" value="6"/>
</dbReference>
<sequence>MLMLEMESDDEGYSDKVSLQRLSETQRAEMAVQLLLSVSSATLSQVTARLLPLTMRDFISALPGEIALRILCWMCVTRMGDGVSSLVRDGCASTTINSNNNNNNNNNPAYLLAVCLRVSRRWNAIASDFTCWKTAFECAWLESASSIRHATHNKTSVDESCPEMVDWKYAYRQRLLLERNWINGDFSSHEISNAHNEAIYCLQFDEEKIISGSRDNTVQVFDTATLAHRHTLVGHSGSVLCLQFDDSILVTGSSDSTIMVWNLPSTKSSSAATVTTQPPSPTLSPTRILKSHKQSVLNIKFDSRWIVSCSKDKTIKVWSQTDGSLLRTLKGHKAAVNAVQFKGNVCVSASGDRTIKVWNLETGETLKTLVGHLRGIACIQFDGNVIVSGSSDKTIRIWNVHTGQLIRTLEGHTELVRTLQFDQTRIVSGSYDRSIKIWVKIPYEISRLNATSEAADTEIILDINTEIYPIKISDKFTLTLATSLSLDAVAAAPSTTASKKETWRDTSSSGKSLADDYEYVMYGKVYKYDESGGKNLATVYISFGGLLLVVSGEPIDLLVGQEVYLLMRKNS</sequence>
<dbReference type="InterPro" id="IPR020472">
    <property type="entry name" value="WD40_PAC1"/>
</dbReference>
<keyword evidence="2" id="KW-0677">Repeat</keyword>
<dbReference type="SUPFAM" id="SSF50978">
    <property type="entry name" value="WD40 repeat-like"/>
    <property type="match status" value="1"/>
</dbReference>
<evidence type="ECO:0000313" key="5">
    <source>
        <dbReference type="Proteomes" id="UP000320333"/>
    </source>
</evidence>
<feature type="repeat" description="WD" evidence="3">
    <location>
        <begin position="289"/>
        <end position="328"/>
    </location>
</feature>
<evidence type="ECO:0000256" key="1">
    <source>
        <dbReference type="ARBA" id="ARBA00022574"/>
    </source>
</evidence>
<dbReference type="PROSITE" id="PS50082">
    <property type="entry name" value="WD_REPEATS_2"/>
    <property type="match status" value="6"/>
</dbReference>
<dbReference type="Gene3D" id="2.130.10.10">
    <property type="entry name" value="YVTN repeat-like/Quinoprotein amine dehydrogenase"/>
    <property type="match status" value="3"/>
</dbReference>
<proteinExistence type="predicted"/>
<organism evidence="4 5">
    <name type="scientific">Chytriomyces confervae</name>
    <dbReference type="NCBI Taxonomy" id="246404"/>
    <lineage>
        <taxon>Eukaryota</taxon>
        <taxon>Fungi</taxon>
        <taxon>Fungi incertae sedis</taxon>
        <taxon>Chytridiomycota</taxon>
        <taxon>Chytridiomycota incertae sedis</taxon>
        <taxon>Chytridiomycetes</taxon>
        <taxon>Chytridiales</taxon>
        <taxon>Chytriomycetaceae</taxon>
        <taxon>Chytriomyces</taxon>
    </lineage>
</organism>
<feature type="repeat" description="WD" evidence="3">
    <location>
        <begin position="409"/>
        <end position="438"/>
    </location>
</feature>
<dbReference type="InterPro" id="IPR001680">
    <property type="entry name" value="WD40_rpt"/>
</dbReference>
<evidence type="ECO:0000313" key="4">
    <source>
        <dbReference type="EMBL" id="TPX72598.1"/>
    </source>
</evidence>
<comment type="caution">
    <text evidence="4">The sequence shown here is derived from an EMBL/GenBank/DDBJ whole genome shotgun (WGS) entry which is preliminary data.</text>
</comment>
<dbReference type="InterPro" id="IPR019775">
    <property type="entry name" value="WD40_repeat_CS"/>
</dbReference>
<dbReference type="Pfam" id="PF00400">
    <property type="entry name" value="WD40"/>
    <property type="match status" value="6"/>
</dbReference>
<feature type="repeat" description="WD" evidence="3">
    <location>
        <begin position="192"/>
        <end position="231"/>
    </location>
</feature>
<dbReference type="SUPFAM" id="SSF81383">
    <property type="entry name" value="F-box domain"/>
    <property type="match status" value="1"/>
</dbReference>
<gene>
    <name evidence="4" type="ORF">CcCBS67573_g05720</name>
</gene>
<dbReference type="GO" id="GO:0003899">
    <property type="term" value="F:DNA-directed RNA polymerase activity"/>
    <property type="evidence" value="ECO:0007669"/>
    <property type="project" value="InterPro"/>
</dbReference>
<dbReference type="PRINTS" id="PR00320">
    <property type="entry name" value="GPROTEINBRPT"/>
</dbReference>
<dbReference type="OrthoDB" id="19711at2759"/>
<dbReference type="InterPro" id="IPR012340">
    <property type="entry name" value="NA-bd_OB-fold"/>
</dbReference>
<dbReference type="SUPFAM" id="SSF50249">
    <property type="entry name" value="Nucleic acid-binding proteins"/>
    <property type="match status" value="1"/>
</dbReference>
<dbReference type="PANTHER" id="PTHR22847">
    <property type="entry name" value="WD40 REPEAT PROTEIN"/>
    <property type="match status" value="1"/>
</dbReference>
<dbReference type="AlphaFoldDB" id="A0A507FBF5"/>
<dbReference type="InterPro" id="IPR036047">
    <property type="entry name" value="F-box-like_dom_sf"/>
</dbReference>
<feature type="repeat" description="WD" evidence="3">
    <location>
        <begin position="369"/>
        <end position="408"/>
    </location>
</feature>
<protein>
    <submittedName>
        <fullName evidence="4">Uncharacterized protein</fullName>
    </submittedName>
</protein>
<keyword evidence="5" id="KW-1185">Reference proteome</keyword>
<dbReference type="CDD" id="cd00200">
    <property type="entry name" value="WD40"/>
    <property type="match status" value="1"/>
</dbReference>
<dbReference type="STRING" id="246404.A0A507FBF5"/>
<dbReference type="InterPro" id="IPR005570">
    <property type="entry name" value="RPABC3"/>
</dbReference>
<accession>A0A507FBF5</accession>